<keyword evidence="4" id="KW-1185">Reference proteome</keyword>
<evidence type="ECO:0000259" key="2">
    <source>
        <dbReference type="PROSITE" id="PS50943"/>
    </source>
</evidence>
<dbReference type="AlphaFoldDB" id="A0A6L9MYD6"/>
<accession>A0A6L9MYD6</accession>
<dbReference type="RefSeq" id="WP_163112788.1">
    <property type="nucleotide sequence ID" value="NZ_JAAAWP010000015.1"/>
</dbReference>
<dbReference type="GO" id="GO:0003677">
    <property type="term" value="F:DNA binding"/>
    <property type="evidence" value="ECO:0007669"/>
    <property type="project" value="InterPro"/>
</dbReference>
<name>A0A6L9MYD6_9ALTE</name>
<keyword evidence="1" id="KW-1133">Transmembrane helix</keyword>
<dbReference type="Gene3D" id="1.10.260.40">
    <property type="entry name" value="lambda repressor-like DNA-binding domains"/>
    <property type="match status" value="1"/>
</dbReference>
<organism evidence="3 4">
    <name type="scientific">Alteromonas hispanica</name>
    <dbReference type="NCBI Taxonomy" id="315421"/>
    <lineage>
        <taxon>Bacteria</taxon>
        <taxon>Pseudomonadati</taxon>
        <taxon>Pseudomonadota</taxon>
        <taxon>Gammaproteobacteria</taxon>
        <taxon>Alteromonadales</taxon>
        <taxon>Alteromonadaceae</taxon>
        <taxon>Alteromonas/Salinimonas group</taxon>
        <taxon>Alteromonas</taxon>
    </lineage>
</organism>
<dbReference type="EMBL" id="JAAAWP010000015">
    <property type="protein sequence ID" value="NDW23168.1"/>
    <property type="molecule type" value="Genomic_DNA"/>
</dbReference>
<keyword evidence="1" id="KW-0472">Membrane</keyword>
<feature type="transmembrane region" description="Helical" evidence="1">
    <location>
        <begin position="85"/>
        <end position="103"/>
    </location>
</feature>
<comment type="caution">
    <text evidence="3">The sequence shown here is derived from an EMBL/GenBank/DDBJ whole genome shotgun (WGS) entry which is preliminary data.</text>
</comment>
<dbReference type="Proteomes" id="UP000478837">
    <property type="component" value="Unassembled WGS sequence"/>
</dbReference>
<keyword evidence="1" id="KW-0812">Transmembrane</keyword>
<dbReference type="SMART" id="SM00530">
    <property type="entry name" value="HTH_XRE"/>
    <property type="match status" value="1"/>
</dbReference>
<dbReference type="PROSITE" id="PS50943">
    <property type="entry name" value="HTH_CROC1"/>
    <property type="match status" value="1"/>
</dbReference>
<dbReference type="CDD" id="cd00093">
    <property type="entry name" value="HTH_XRE"/>
    <property type="match status" value="1"/>
</dbReference>
<dbReference type="InterPro" id="IPR010982">
    <property type="entry name" value="Lambda_DNA-bd_dom_sf"/>
</dbReference>
<protein>
    <submittedName>
        <fullName evidence="3">Helix-turn-helix domain-containing protein</fullName>
    </submittedName>
</protein>
<evidence type="ECO:0000256" key="1">
    <source>
        <dbReference type="SAM" id="Phobius"/>
    </source>
</evidence>
<feature type="domain" description="HTH cro/C1-type" evidence="2">
    <location>
        <begin position="8"/>
        <end position="61"/>
    </location>
</feature>
<dbReference type="Pfam" id="PF01381">
    <property type="entry name" value="HTH_3"/>
    <property type="match status" value="1"/>
</dbReference>
<sequence>MEVNAAFIKQKRTKNGWTQQHLADACSVSLRTIQRVERYGQASNETVASLSSVFEVERAEIIEFSEETDASSVQDRKFLLLNTHLIGYLCGLISGIVITYLAHS</sequence>
<proteinExistence type="predicted"/>
<dbReference type="SUPFAM" id="SSF47413">
    <property type="entry name" value="lambda repressor-like DNA-binding domains"/>
    <property type="match status" value="1"/>
</dbReference>
<evidence type="ECO:0000313" key="4">
    <source>
        <dbReference type="Proteomes" id="UP000478837"/>
    </source>
</evidence>
<evidence type="ECO:0000313" key="3">
    <source>
        <dbReference type="EMBL" id="NDW23168.1"/>
    </source>
</evidence>
<dbReference type="InterPro" id="IPR001387">
    <property type="entry name" value="Cro/C1-type_HTH"/>
</dbReference>
<gene>
    <name evidence="3" type="ORF">GTW09_16760</name>
</gene>
<reference evidence="3 4" key="1">
    <citation type="submission" date="2020-01" db="EMBL/GenBank/DDBJ databases">
        <title>Genomes of bacteria type strains.</title>
        <authorList>
            <person name="Chen J."/>
            <person name="Zhu S."/>
            <person name="Yang J."/>
        </authorList>
    </citation>
    <scope>NUCLEOTIDE SEQUENCE [LARGE SCALE GENOMIC DNA]</scope>
    <source>
        <strain evidence="3 4">LMG 22958</strain>
    </source>
</reference>